<dbReference type="RefSeq" id="WP_377717639.1">
    <property type="nucleotide sequence ID" value="NZ_JBHSAM010000014.1"/>
</dbReference>
<dbReference type="Proteomes" id="UP001595715">
    <property type="component" value="Unassembled WGS sequence"/>
</dbReference>
<accession>A0ABV8K0U2</accession>
<name>A0ABV8K0U2_9BACL</name>
<evidence type="ECO:0000313" key="2">
    <source>
        <dbReference type="EMBL" id="MFC4098945.1"/>
    </source>
</evidence>
<reference evidence="3" key="1">
    <citation type="journal article" date="2019" name="Int. J. Syst. Evol. Microbiol.">
        <title>The Global Catalogue of Microorganisms (GCM) 10K type strain sequencing project: providing services to taxonomists for standard genome sequencing and annotation.</title>
        <authorList>
            <consortium name="The Broad Institute Genomics Platform"/>
            <consortium name="The Broad Institute Genome Sequencing Center for Infectious Disease"/>
            <person name="Wu L."/>
            <person name="Ma J."/>
        </authorList>
    </citation>
    <scope>NUCLEOTIDE SEQUENCE [LARGE SCALE GENOMIC DNA]</scope>
    <source>
        <strain evidence="3">IBRC-M 10987</strain>
    </source>
</reference>
<dbReference type="Gene3D" id="3.10.180.10">
    <property type="entry name" value="2,3-Dihydroxybiphenyl 1,2-Dioxygenase, domain 1"/>
    <property type="match status" value="1"/>
</dbReference>
<dbReference type="InterPro" id="IPR029068">
    <property type="entry name" value="Glyas_Bleomycin-R_OHBP_Dase"/>
</dbReference>
<evidence type="ECO:0000313" key="3">
    <source>
        <dbReference type="Proteomes" id="UP001595715"/>
    </source>
</evidence>
<proteinExistence type="predicted"/>
<feature type="domain" description="Glyoxalase/fosfomycin resistance/dioxygenase" evidence="1">
    <location>
        <begin position="26"/>
        <end position="145"/>
    </location>
</feature>
<comment type="caution">
    <text evidence="2">The sequence shown here is derived from an EMBL/GenBank/DDBJ whole genome shotgun (WGS) entry which is preliminary data.</text>
</comment>
<evidence type="ECO:0000259" key="1">
    <source>
        <dbReference type="Pfam" id="PF00903"/>
    </source>
</evidence>
<dbReference type="SUPFAM" id="SSF54593">
    <property type="entry name" value="Glyoxalase/Bleomycin resistance protein/Dihydroxybiphenyl dioxygenase"/>
    <property type="match status" value="1"/>
</dbReference>
<organism evidence="2 3">
    <name type="scientific">Paenibacillus xanthanilyticus</name>
    <dbReference type="NCBI Taxonomy" id="1783531"/>
    <lineage>
        <taxon>Bacteria</taxon>
        <taxon>Bacillati</taxon>
        <taxon>Bacillota</taxon>
        <taxon>Bacilli</taxon>
        <taxon>Bacillales</taxon>
        <taxon>Paenibacillaceae</taxon>
        <taxon>Paenibacillus</taxon>
    </lineage>
</organism>
<keyword evidence="3" id="KW-1185">Reference proteome</keyword>
<dbReference type="InterPro" id="IPR004360">
    <property type="entry name" value="Glyas_Fos-R_dOase_dom"/>
</dbReference>
<protein>
    <submittedName>
        <fullName evidence="2">VOC family protein</fullName>
    </submittedName>
</protein>
<dbReference type="EMBL" id="JBHSAM010000014">
    <property type="protein sequence ID" value="MFC4098945.1"/>
    <property type="molecule type" value="Genomic_DNA"/>
</dbReference>
<dbReference type="Pfam" id="PF00903">
    <property type="entry name" value="Glyoxalase"/>
    <property type="match status" value="1"/>
</dbReference>
<sequence length="154" mass="17294">MDAQAQLTGAKAEPKKMLGKTIQVRLVSDLSRSQAYYRDQLGCRVDDWGHAERDEMIVILQQAVTAEDVRPNAVSANRSNYPTEWEGPEYGWDTFVHMGWEELSDYVEEVRGRGARIAIEPFTGAHGGWEFKNAYVLDPDGYSIVLGAMRKAAL</sequence>
<gene>
    <name evidence="2" type="ORF">ACFOZ8_04670</name>
</gene>
<dbReference type="CDD" id="cd06587">
    <property type="entry name" value="VOC"/>
    <property type="match status" value="1"/>
</dbReference>